<name>A0A0P6WIN9_9BACI</name>
<protein>
    <submittedName>
        <fullName evidence="1">Uncharacterized protein</fullName>
    </submittedName>
</protein>
<accession>A0A0P6WIN9</accession>
<evidence type="ECO:0000313" key="1">
    <source>
        <dbReference type="EMBL" id="KPL60489.1"/>
    </source>
</evidence>
<dbReference type="Proteomes" id="UP000050398">
    <property type="component" value="Unassembled WGS sequence"/>
</dbReference>
<gene>
    <name evidence="1" type="ORF">AM506_04990</name>
</gene>
<comment type="caution">
    <text evidence="1">The sequence shown here is derived from an EMBL/GenBank/DDBJ whole genome shotgun (WGS) entry which is preliminary data.</text>
</comment>
<reference evidence="1 2" key="1">
    <citation type="submission" date="2015-08" db="EMBL/GenBank/DDBJ databases">
        <title>Draft Genome Sequence of Bacillus vietnamensis UCD-SED5.</title>
        <authorList>
            <person name="Lee R.D."/>
            <person name="Jospin G."/>
            <person name="Lang J.M."/>
            <person name="Coil D.A."/>
            <person name="Eisen J.A."/>
        </authorList>
    </citation>
    <scope>NUCLEOTIDE SEQUENCE [LARGE SCALE GENOMIC DNA]</scope>
    <source>
        <strain evidence="1 2">UCD-SED5</strain>
    </source>
</reference>
<sequence>MKMTVDQYWDKWEDLMSREEASFEKWDGLEDLLFIAQKEGDLYKEFCCRFGIMRTVNYLGEYEELFDHFEWCNGFFLDNEENLEDWLESFLWIYKWMAEHLVKMPGIEMELLNAFFSDFQEAYDRYGYSLRPYYQHQHKRALKTGKAEDAHAYYRKWLAAERDSLSDCEACEYQTQLEYFYFTGEKEKAAPIEKLLLSKEVCCGEIPHLTYSKLLLPYFEDDRVEEALRYQSEGYFFIYDKPHFLVEASEHIRFLALTEPLRGIKVLERHIEYADSGKDPYGMFYFYMSAIVLHRKLLEAGHRPGFAVDVMSEVAEEIAGDFDARNGNDFFEREMERFYSL</sequence>
<dbReference type="EMBL" id="LIXZ01000003">
    <property type="protein sequence ID" value="KPL60489.1"/>
    <property type="molecule type" value="Genomic_DNA"/>
</dbReference>
<proteinExistence type="predicted"/>
<evidence type="ECO:0000313" key="2">
    <source>
        <dbReference type="Proteomes" id="UP000050398"/>
    </source>
</evidence>
<dbReference type="eggNOG" id="COG0457">
    <property type="taxonomic scope" value="Bacteria"/>
</dbReference>
<dbReference type="RefSeq" id="WP_060671399.1">
    <property type="nucleotide sequence ID" value="NZ_LIXZ01000003.1"/>
</dbReference>
<dbReference type="AlphaFoldDB" id="A0A0P6WIN9"/>
<dbReference type="OrthoDB" id="56388at2"/>
<dbReference type="PATRIC" id="fig|218284.4.peg.2107"/>
<organism evidence="1 2">
    <name type="scientific">Rossellomorea vietnamensis</name>
    <dbReference type="NCBI Taxonomy" id="218284"/>
    <lineage>
        <taxon>Bacteria</taxon>
        <taxon>Bacillati</taxon>
        <taxon>Bacillota</taxon>
        <taxon>Bacilli</taxon>
        <taxon>Bacillales</taxon>
        <taxon>Bacillaceae</taxon>
        <taxon>Rossellomorea</taxon>
    </lineage>
</organism>